<feature type="compositionally biased region" description="Polar residues" evidence="1">
    <location>
        <begin position="323"/>
        <end position="333"/>
    </location>
</feature>
<evidence type="ECO:0000256" key="1">
    <source>
        <dbReference type="SAM" id="MobiDB-lite"/>
    </source>
</evidence>
<evidence type="ECO:0008006" key="3">
    <source>
        <dbReference type="Google" id="ProtNLM"/>
    </source>
</evidence>
<evidence type="ECO:0000313" key="2">
    <source>
        <dbReference type="EMBL" id="VAW52990.1"/>
    </source>
</evidence>
<gene>
    <name evidence="2" type="ORF">MNBD_GAMMA05-1916</name>
</gene>
<accession>A0A3B0WKE6</accession>
<dbReference type="InterPro" id="IPR012434">
    <property type="entry name" value="DUF1631"/>
</dbReference>
<proteinExistence type="predicted"/>
<feature type="compositionally biased region" description="Gly residues" evidence="1">
    <location>
        <begin position="344"/>
        <end position="354"/>
    </location>
</feature>
<organism evidence="2">
    <name type="scientific">hydrothermal vent metagenome</name>
    <dbReference type="NCBI Taxonomy" id="652676"/>
    <lineage>
        <taxon>unclassified sequences</taxon>
        <taxon>metagenomes</taxon>
        <taxon>ecological metagenomes</taxon>
    </lineage>
</organism>
<sequence>MSENNKNKTDSITEFDKLVVDIRNNLTTRLADLMSKLLNTAQDNLFDMSEEADNNEDQRRYFELMNQLRTGKVDIAKTFDKNIKTYLVPADEYKASQVHDAPDDDLDELSLVGQDEMEGIVLVKGIGERAAGKYREQLQHLEARLEHLALKTSTVFSQNALDPTNFCQAFNDALADDFDNTNRKTLFGMFDVEIANKLDALYDSINNRLIDADILPQIKLHSNKSKPSQPRPKPKMDTSANPDEAQQQDYAEDQGGGGYAGGAQGGSAGSAGGHAAGGYQGSPAGAGGGAQDGPSGTQGGGAPGGSNISGFAMTAAPGGTYRNPGQGSPQAQTGEGGEVPADQNGGGGAAGYAGGNQVNGQPQSGNPHTPEGATEYQHYTAGMPASQVGRVLGNYIGGAPITPSSAATPSAEGGEYFPESTPQHFGHQEIIQALSQVQNLPQFEQPEGTRFDGEAVKQAVLSEIAKTSGGAVTKRINQIAEKTIDFIELIFDAIIDDEEISDTVKTLLLRLQIPIIKASMSDQEFFIYDDHPARVLLDTIADVGIGITDRTDEMFIHLDKIISTILGEYDLTTETFQNALDSLNAVIEEQEALTRKIEEQEQQQLLRKHARATVLKALRATTTGKTLPEAVHPLILKRWPTLMFNHYIKNGKENNEWVNLALTLRHIVESVQPVTSPEQLAKLTSEKDELFEQTESYLNISSNSKKDVQSIIQTYHDTLQEHIDDANFTKEEISVAEEIVRNAEPEEEAPIEEEVTKKASIPTNVMPGMWFQVYMGEDKVARRCKLSVIIVEDANLMFVNHKGELVIEKSFDEFNGEVANETTKMIMGHSAFDHAFKTVIDRLN</sequence>
<dbReference type="AlphaFoldDB" id="A0A3B0WKE6"/>
<feature type="compositionally biased region" description="Gly residues" evidence="1">
    <location>
        <begin position="254"/>
        <end position="304"/>
    </location>
</feature>
<protein>
    <recommendedName>
        <fullName evidence="3">Thymidine phosphorylase</fullName>
    </recommendedName>
</protein>
<feature type="region of interest" description="Disordered" evidence="1">
    <location>
        <begin position="403"/>
        <end position="422"/>
    </location>
</feature>
<reference evidence="2" key="1">
    <citation type="submission" date="2018-06" db="EMBL/GenBank/DDBJ databases">
        <authorList>
            <person name="Zhirakovskaya E."/>
        </authorList>
    </citation>
    <scope>NUCLEOTIDE SEQUENCE</scope>
</reference>
<feature type="region of interest" description="Disordered" evidence="1">
    <location>
        <begin position="220"/>
        <end position="374"/>
    </location>
</feature>
<dbReference type="EMBL" id="UOFE01000031">
    <property type="protein sequence ID" value="VAW52990.1"/>
    <property type="molecule type" value="Genomic_DNA"/>
</dbReference>
<name>A0A3B0WKE6_9ZZZZ</name>
<dbReference type="Pfam" id="PF07793">
    <property type="entry name" value="DUF1631"/>
    <property type="match status" value="2"/>
</dbReference>